<evidence type="ECO:0000313" key="4">
    <source>
        <dbReference type="Proteomes" id="UP000785679"/>
    </source>
</evidence>
<dbReference type="PANTHER" id="PTHR22765:SF434">
    <property type="entry name" value="GB|AAD18119.1-RELATED"/>
    <property type="match status" value="1"/>
</dbReference>
<keyword evidence="1" id="KW-0862">Zinc</keyword>
<dbReference type="Proteomes" id="UP000785679">
    <property type="component" value="Unassembled WGS sequence"/>
</dbReference>
<dbReference type="InterPro" id="IPR013083">
    <property type="entry name" value="Znf_RING/FYVE/PHD"/>
</dbReference>
<gene>
    <name evidence="3" type="ORF">FGO68_gene16618</name>
</gene>
<dbReference type="SUPFAM" id="SSF57850">
    <property type="entry name" value="RING/U-box"/>
    <property type="match status" value="1"/>
</dbReference>
<dbReference type="PANTHER" id="PTHR22765">
    <property type="entry name" value="RING FINGER AND PROTEASE ASSOCIATED DOMAIN-CONTAINING"/>
    <property type="match status" value="1"/>
</dbReference>
<dbReference type="GO" id="GO:0006511">
    <property type="term" value="P:ubiquitin-dependent protein catabolic process"/>
    <property type="evidence" value="ECO:0007669"/>
    <property type="project" value="TreeGrafter"/>
</dbReference>
<evidence type="ECO:0000259" key="2">
    <source>
        <dbReference type="PROSITE" id="PS50089"/>
    </source>
</evidence>
<comment type="caution">
    <text evidence="3">The sequence shown here is derived from an EMBL/GenBank/DDBJ whole genome shotgun (WGS) entry which is preliminary data.</text>
</comment>
<protein>
    <recommendedName>
        <fullName evidence="2">RING-type domain-containing protein</fullName>
    </recommendedName>
</protein>
<feature type="domain" description="RING-type" evidence="2">
    <location>
        <begin position="69"/>
        <end position="111"/>
    </location>
</feature>
<dbReference type="GO" id="GO:0061630">
    <property type="term" value="F:ubiquitin protein ligase activity"/>
    <property type="evidence" value="ECO:0007669"/>
    <property type="project" value="TreeGrafter"/>
</dbReference>
<dbReference type="PROSITE" id="PS50089">
    <property type="entry name" value="ZF_RING_2"/>
    <property type="match status" value="1"/>
</dbReference>
<sequence length="136" mass="15520">MRSKDSNPFIQECTLLPIFWDISPLIYEDVFDVLIIAIPSSTNYREHQQVDLNSDRDDVTIPMQTLQSCPICLQEMTDTHLIAMPCTIKHACHPECLLSWLKQKNSCPLCKCLINLETLIASWTKYETSSSGKISN</sequence>
<dbReference type="Pfam" id="PF13639">
    <property type="entry name" value="zf-RING_2"/>
    <property type="match status" value="1"/>
</dbReference>
<dbReference type="OrthoDB" id="282196at2759"/>
<keyword evidence="4" id="KW-1185">Reference proteome</keyword>
<dbReference type="AlphaFoldDB" id="A0A8J8ND07"/>
<dbReference type="GO" id="GO:0008270">
    <property type="term" value="F:zinc ion binding"/>
    <property type="evidence" value="ECO:0007669"/>
    <property type="project" value="UniProtKB-KW"/>
</dbReference>
<name>A0A8J8ND07_HALGN</name>
<evidence type="ECO:0000256" key="1">
    <source>
        <dbReference type="PROSITE-ProRule" id="PRU00175"/>
    </source>
</evidence>
<accession>A0A8J8ND07</accession>
<keyword evidence="1" id="KW-0479">Metal-binding</keyword>
<proteinExistence type="predicted"/>
<reference evidence="3" key="1">
    <citation type="submission" date="2019-06" db="EMBL/GenBank/DDBJ databases">
        <authorList>
            <person name="Zheng W."/>
        </authorList>
    </citation>
    <scope>NUCLEOTIDE SEQUENCE</scope>
    <source>
        <strain evidence="3">QDHG01</strain>
    </source>
</reference>
<dbReference type="Gene3D" id="3.30.40.10">
    <property type="entry name" value="Zinc/RING finger domain, C3HC4 (zinc finger)"/>
    <property type="match status" value="1"/>
</dbReference>
<dbReference type="EMBL" id="RRYP01022370">
    <property type="protein sequence ID" value="TNV72434.1"/>
    <property type="molecule type" value="Genomic_DNA"/>
</dbReference>
<keyword evidence="1" id="KW-0863">Zinc-finger</keyword>
<organism evidence="3 4">
    <name type="scientific">Halteria grandinella</name>
    <dbReference type="NCBI Taxonomy" id="5974"/>
    <lineage>
        <taxon>Eukaryota</taxon>
        <taxon>Sar</taxon>
        <taxon>Alveolata</taxon>
        <taxon>Ciliophora</taxon>
        <taxon>Intramacronucleata</taxon>
        <taxon>Spirotrichea</taxon>
        <taxon>Stichotrichia</taxon>
        <taxon>Sporadotrichida</taxon>
        <taxon>Halteriidae</taxon>
        <taxon>Halteria</taxon>
    </lineage>
</organism>
<evidence type="ECO:0000313" key="3">
    <source>
        <dbReference type="EMBL" id="TNV72434.1"/>
    </source>
</evidence>
<dbReference type="InterPro" id="IPR001841">
    <property type="entry name" value="Znf_RING"/>
</dbReference>
<dbReference type="InterPro" id="IPR051826">
    <property type="entry name" value="E3_ubiquitin-ligase_domain"/>
</dbReference>